<dbReference type="Pfam" id="PF04527">
    <property type="entry name" value="Retinin_C"/>
    <property type="match status" value="1"/>
</dbReference>
<evidence type="ECO:0000256" key="1">
    <source>
        <dbReference type="SAM" id="SignalP"/>
    </source>
</evidence>
<evidence type="ECO:0000313" key="2">
    <source>
        <dbReference type="EMBL" id="KAJ8958158.1"/>
    </source>
</evidence>
<sequence length="84" mass="8315">MFKLVVLSVLLAVAAARPGLLAPAVVGHAVVGSIPTSVSHQSSSIVHSAALVSPVVTAYHTPVVAAYAAPTALVGHGLLGGLHY</sequence>
<organism evidence="2 3">
    <name type="scientific">Aromia moschata</name>
    <dbReference type="NCBI Taxonomy" id="1265417"/>
    <lineage>
        <taxon>Eukaryota</taxon>
        <taxon>Metazoa</taxon>
        <taxon>Ecdysozoa</taxon>
        <taxon>Arthropoda</taxon>
        <taxon>Hexapoda</taxon>
        <taxon>Insecta</taxon>
        <taxon>Pterygota</taxon>
        <taxon>Neoptera</taxon>
        <taxon>Endopterygota</taxon>
        <taxon>Coleoptera</taxon>
        <taxon>Polyphaga</taxon>
        <taxon>Cucujiformia</taxon>
        <taxon>Chrysomeloidea</taxon>
        <taxon>Cerambycidae</taxon>
        <taxon>Cerambycinae</taxon>
        <taxon>Callichromatini</taxon>
        <taxon>Aromia</taxon>
    </lineage>
</organism>
<name>A0AAV8Z3C2_9CUCU</name>
<proteinExistence type="predicted"/>
<dbReference type="InterPro" id="IPR007614">
    <property type="entry name" value="Retinin_C"/>
</dbReference>
<reference evidence="2" key="1">
    <citation type="journal article" date="2023" name="Insect Mol. Biol.">
        <title>Genome sequencing provides insights into the evolution of gene families encoding plant cell wall-degrading enzymes in longhorned beetles.</title>
        <authorList>
            <person name="Shin N.R."/>
            <person name="Okamura Y."/>
            <person name="Kirsch R."/>
            <person name="Pauchet Y."/>
        </authorList>
    </citation>
    <scope>NUCLEOTIDE SEQUENCE</scope>
    <source>
        <strain evidence="2">AMC_N1</strain>
    </source>
</reference>
<protein>
    <submittedName>
        <fullName evidence="2">Uncharacterized protein</fullName>
    </submittedName>
</protein>
<keyword evidence="3" id="KW-1185">Reference proteome</keyword>
<comment type="caution">
    <text evidence="2">The sequence shown here is derived from an EMBL/GenBank/DDBJ whole genome shotgun (WGS) entry which is preliminary data.</text>
</comment>
<gene>
    <name evidence="2" type="ORF">NQ318_006097</name>
</gene>
<evidence type="ECO:0000313" key="3">
    <source>
        <dbReference type="Proteomes" id="UP001162162"/>
    </source>
</evidence>
<feature type="chain" id="PRO_5043922574" evidence="1">
    <location>
        <begin position="17"/>
        <end position="84"/>
    </location>
</feature>
<accession>A0AAV8Z3C2</accession>
<feature type="signal peptide" evidence="1">
    <location>
        <begin position="1"/>
        <end position="16"/>
    </location>
</feature>
<dbReference type="AlphaFoldDB" id="A0AAV8Z3C2"/>
<keyword evidence="1" id="KW-0732">Signal</keyword>
<dbReference type="Proteomes" id="UP001162162">
    <property type="component" value="Unassembled WGS sequence"/>
</dbReference>
<dbReference type="EMBL" id="JAPWTK010000019">
    <property type="protein sequence ID" value="KAJ8958158.1"/>
    <property type="molecule type" value="Genomic_DNA"/>
</dbReference>